<name>A0ABY7L8X0_9GAMM</name>
<proteinExistence type="predicted"/>
<sequence length="870" mass="94433">MDRKVAYKLVRLTELMAYEFSQVEGDISSLSERDVSSIIPDGVSFSQFKEKLDSGEYVLLTDAPKQSAMVHDSVNKIWSVAPSTNTTLSPQAQSALSARANQSGNVAAGASGSGSANDSSQAATTNIEDTYVPEPVKPDRSDVPPALKYENCFEIAASDGTFRKAVGCTFQLAKTEQEGTIGQWQTKPTEHGTKYTAYAAFDEPKKLVAKISADTMGVSVPDHVVMKPEGSAVVREAFIPVTPSIQLGERLGLPTEGYYYHFNQKRLVQEYKLLGNGKWQFYATRSTHEKLNHDQGLNKHQSAILVYWKLGGKNVEDQHLVYLKEAITREELDNLDDEWLAENGVKLSISDLLAAPKQAVANRDDSPAESDSDKTRDSAQPLTHTVKFDPTTRQRESWPAIAAQYGLSAKQLLELNPHYHAEPMSLAVGDLLTVKGSQPQDIEKKSIYELPPESPKPFNHPLNTYYDYTERCLVDTSTVAINHKRLVPKEVTVVNIKKVSDVATEFELGFTQVEKTQPLDDYWQNLFSSDTSDDTQKLLTKYNAHLNNPVRQGEIVVVLTKEPSTEAQRSKLSALIEEATAASTELAKLTEEQVSTFNRHFELLDFYADEAMKKVSKDGLPSDLYAYASMGVGAVAVGIEQHLKNINNILLEINHLYVSQVAMASRVGGINYGSFVAERASLFQKLDGSFAALSRRSVKIPVYTQIKRNLKLSTRSVVHHADEIIAKGFVPNLGKRMANVAIGIGASRGVGYVGLLLGGASGVKNIYDACSVDGSGECGKVTTREVAGFFGGIYGGGFMGNAAVGATLLALGVVGVTSAPILAIASIGAFVAGGAVGGIAGSTIGKNVGDVIYIAYQWGQEQLEATQESY</sequence>
<feature type="compositionally biased region" description="Basic and acidic residues" evidence="1">
    <location>
        <begin position="362"/>
        <end position="377"/>
    </location>
</feature>
<organism evidence="2 3">
    <name type="scientific">Salinivibrio proteolyticus</name>
    <dbReference type="NCBI Taxonomy" id="334715"/>
    <lineage>
        <taxon>Bacteria</taxon>
        <taxon>Pseudomonadati</taxon>
        <taxon>Pseudomonadota</taxon>
        <taxon>Gammaproteobacteria</taxon>
        <taxon>Vibrionales</taxon>
        <taxon>Vibrionaceae</taxon>
        <taxon>Salinivibrio</taxon>
    </lineage>
</organism>
<dbReference type="InterPro" id="IPR018392">
    <property type="entry name" value="LysM"/>
</dbReference>
<gene>
    <name evidence="2" type="ORF">N7E60_08025</name>
</gene>
<accession>A0ABY7L8X0</accession>
<evidence type="ECO:0008006" key="4">
    <source>
        <dbReference type="Google" id="ProtNLM"/>
    </source>
</evidence>
<reference evidence="2" key="1">
    <citation type="submission" date="2022-09" db="EMBL/GenBank/DDBJ databases">
        <authorList>
            <person name="Li Z.-J."/>
        </authorList>
    </citation>
    <scope>NUCLEOTIDE SEQUENCE</scope>
    <source>
        <strain evidence="2">TGB10</strain>
    </source>
</reference>
<evidence type="ECO:0000313" key="2">
    <source>
        <dbReference type="EMBL" id="WBA13701.1"/>
    </source>
</evidence>
<feature type="region of interest" description="Disordered" evidence="1">
    <location>
        <begin position="88"/>
        <end position="123"/>
    </location>
</feature>
<dbReference type="Proteomes" id="UP001164676">
    <property type="component" value="Chromosome"/>
</dbReference>
<keyword evidence="3" id="KW-1185">Reference proteome</keyword>
<feature type="compositionally biased region" description="Low complexity" evidence="1">
    <location>
        <begin position="100"/>
        <end position="123"/>
    </location>
</feature>
<protein>
    <recommendedName>
        <fullName evidence="4">LysM domain-containing protein</fullName>
    </recommendedName>
</protein>
<evidence type="ECO:0000256" key="1">
    <source>
        <dbReference type="SAM" id="MobiDB-lite"/>
    </source>
</evidence>
<evidence type="ECO:0000313" key="3">
    <source>
        <dbReference type="Proteomes" id="UP001164676"/>
    </source>
</evidence>
<dbReference type="CDD" id="cd00118">
    <property type="entry name" value="LysM"/>
    <property type="match status" value="1"/>
</dbReference>
<dbReference type="EMBL" id="CP114584">
    <property type="protein sequence ID" value="WBA13701.1"/>
    <property type="molecule type" value="Genomic_DNA"/>
</dbReference>
<dbReference type="CDD" id="cd20709">
    <property type="entry name" value="MIX_V"/>
    <property type="match status" value="1"/>
</dbReference>
<feature type="region of interest" description="Disordered" evidence="1">
    <location>
        <begin position="359"/>
        <end position="393"/>
    </location>
</feature>